<dbReference type="KEGG" id="ain:Acin_1881"/>
<dbReference type="EMBL" id="CP003058">
    <property type="protein sequence ID" value="AEQ23091.1"/>
    <property type="molecule type" value="Genomic_DNA"/>
</dbReference>
<proteinExistence type="predicted"/>
<sequence length="46" mass="4909">MSIRTLPGKVACGIRPLSTLQRGRRAGQPAVAGRGGKNRMLLIRHG</sequence>
<protein>
    <submittedName>
        <fullName evidence="1">Uncharacterized protein</fullName>
    </submittedName>
</protein>
<dbReference type="HOGENOM" id="CLU_3178987_0_0_9"/>
<organism evidence="1 2">
    <name type="scientific">Acidaminococcus intestini (strain RyC-MR95)</name>
    <dbReference type="NCBI Taxonomy" id="568816"/>
    <lineage>
        <taxon>Bacteria</taxon>
        <taxon>Bacillati</taxon>
        <taxon>Bacillota</taxon>
        <taxon>Negativicutes</taxon>
        <taxon>Acidaminococcales</taxon>
        <taxon>Acidaminococcaceae</taxon>
        <taxon>Acidaminococcus</taxon>
    </lineage>
</organism>
<gene>
    <name evidence="1" type="ordered locus">Acin_1881</name>
</gene>
<reference evidence="1 2" key="1">
    <citation type="journal article" date="2011" name="J. Bacteriol.">
        <title>Complete genome sequence of Acidaminococcus intestini RYC-MR95, a Gram-negative bacterium from the phylum Firmicutes.</title>
        <authorList>
            <person name="D'Auria G."/>
            <person name="Galan J.C."/>
            <person name="Rodriguez-Alcayna M."/>
            <person name="Moya A."/>
            <person name="Baquero F."/>
            <person name="Latorre A."/>
        </authorList>
    </citation>
    <scope>NUCLEOTIDE SEQUENCE [LARGE SCALE GENOMIC DNA]</scope>
    <source>
        <strain evidence="1 2">RyC-MR95</strain>
    </source>
</reference>
<name>G4Q425_ACIIR</name>
<keyword evidence="2" id="KW-1185">Reference proteome</keyword>
<dbReference type="Proteomes" id="UP000007093">
    <property type="component" value="Chromosome"/>
</dbReference>
<dbReference type="InParanoid" id="G4Q425"/>
<evidence type="ECO:0000313" key="1">
    <source>
        <dbReference type="EMBL" id="AEQ23091.1"/>
    </source>
</evidence>
<accession>G4Q425</accession>
<dbReference type="AlphaFoldDB" id="G4Q425"/>
<evidence type="ECO:0000313" key="2">
    <source>
        <dbReference type="Proteomes" id="UP000007093"/>
    </source>
</evidence>